<protein>
    <recommendedName>
        <fullName evidence="3">Outer membrane protein beta-barrel domain-containing protein</fullName>
    </recommendedName>
</protein>
<organism evidence="1 2">
    <name type="scientific">Dawidia cretensis</name>
    <dbReference type="NCBI Taxonomy" id="2782350"/>
    <lineage>
        <taxon>Bacteria</taxon>
        <taxon>Pseudomonadati</taxon>
        <taxon>Bacteroidota</taxon>
        <taxon>Cytophagia</taxon>
        <taxon>Cytophagales</taxon>
        <taxon>Chryseotaleaceae</taxon>
        <taxon>Dawidia</taxon>
    </lineage>
</organism>
<comment type="caution">
    <text evidence="1">The sequence shown here is derived from an EMBL/GenBank/DDBJ whole genome shotgun (WGS) entry which is preliminary data.</text>
</comment>
<name>A0AAP2E0Y5_9BACT</name>
<proteinExistence type="predicted"/>
<dbReference type="RefSeq" id="WP_254086612.1">
    <property type="nucleotide sequence ID" value="NZ_JAHESE010000028.1"/>
</dbReference>
<reference evidence="1 2" key="1">
    <citation type="submission" date="2021-05" db="EMBL/GenBank/DDBJ databases">
        <title>A Polyphasic approach of four new species of the genus Ohtaekwangia: Ohtaekwangia histidinii sp. nov., Ohtaekwangia cretensis sp. nov., Ohtaekwangia indiensis sp. nov., Ohtaekwangia reichenbachii sp. nov. from diverse environment.</title>
        <authorList>
            <person name="Octaviana S."/>
        </authorList>
    </citation>
    <scope>NUCLEOTIDE SEQUENCE [LARGE SCALE GENOMIC DNA]</scope>
    <source>
        <strain evidence="1 2">PWU5</strain>
    </source>
</reference>
<accession>A0AAP2E0Y5</accession>
<evidence type="ECO:0008006" key="3">
    <source>
        <dbReference type="Google" id="ProtNLM"/>
    </source>
</evidence>
<dbReference type="AlphaFoldDB" id="A0AAP2E0Y5"/>
<dbReference type="EMBL" id="JAHESE010000028">
    <property type="protein sequence ID" value="MBT1711036.1"/>
    <property type="molecule type" value="Genomic_DNA"/>
</dbReference>
<keyword evidence="2" id="KW-1185">Reference proteome</keyword>
<evidence type="ECO:0000313" key="1">
    <source>
        <dbReference type="EMBL" id="MBT1711036.1"/>
    </source>
</evidence>
<evidence type="ECO:0000313" key="2">
    <source>
        <dbReference type="Proteomes" id="UP001319080"/>
    </source>
</evidence>
<dbReference type="Proteomes" id="UP001319080">
    <property type="component" value="Unassembled WGS sequence"/>
</dbReference>
<gene>
    <name evidence="1" type="ORF">KK062_22525</name>
</gene>
<sequence length="233" mass="26023">MNSFIKSAFLLFSFFNLHNIQAQDLSGPLAKGCSLGLDIGYNESELYGSFKDEINEGSATDYEPSRFKAVGKNAKDFDLTVYIKLYKFFYVKTGLGYTQHGGKFLNTRLWYPVDVTLDYLSVPVGVGVNPVLYGPLSVALDVGFQFSQELSSEQEFVKGIGPRVHQNRFVSGYFWSGSVIGSISSRWAIRASYRYTKALRPFHENEIAYGKWDGLELSSKATAFSGGIIFVLK</sequence>